<feature type="signal peptide" evidence="2">
    <location>
        <begin position="1"/>
        <end position="25"/>
    </location>
</feature>
<dbReference type="AlphaFoldDB" id="A0A0A7S8H8"/>
<evidence type="ECO:0000256" key="1">
    <source>
        <dbReference type="ARBA" id="ARBA00007734"/>
    </source>
</evidence>
<protein>
    <submittedName>
        <fullName evidence="5">Soluble lytic murein transglycosylase</fullName>
        <ecNumber evidence="5">3.2.1.-</ecNumber>
    </submittedName>
</protein>
<dbReference type="OrthoDB" id="5620293at2"/>
<keyword evidence="6" id="KW-1185">Reference proteome</keyword>
<keyword evidence="5" id="KW-0326">Glycosidase</keyword>
<name>A0A0A7S8H8_FRIPE</name>
<dbReference type="GO" id="GO:0016020">
    <property type="term" value="C:membrane"/>
    <property type="evidence" value="ECO:0007669"/>
    <property type="project" value="InterPro"/>
</dbReference>
<dbReference type="PROSITE" id="PS00922">
    <property type="entry name" value="TRANSGLYCOSYLASE"/>
    <property type="match status" value="1"/>
</dbReference>
<proteinExistence type="inferred from homology"/>
<feature type="domain" description="Murein transglycosylase-C N-terminal" evidence="4">
    <location>
        <begin position="39"/>
        <end position="197"/>
    </location>
</feature>
<dbReference type="STRING" id="1267021.FPB0191_01775"/>
<dbReference type="EC" id="3.2.1.-" evidence="5"/>
<dbReference type="PROSITE" id="PS51257">
    <property type="entry name" value="PROKAR_LIPOPROTEIN"/>
    <property type="match status" value="1"/>
</dbReference>
<evidence type="ECO:0000313" key="5">
    <source>
        <dbReference type="EMBL" id="AJA45591.1"/>
    </source>
</evidence>
<comment type="similarity">
    <text evidence="1">Belongs to the transglycosylase Slt family.</text>
</comment>
<dbReference type="Pfam" id="PF01464">
    <property type="entry name" value="SLT"/>
    <property type="match status" value="1"/>
</dbReference>
<dbReference type="Proteomes" id="UP000030901">
    <property type="component" value="Chromosome"/>
</dbReference>
<reference evidence="5 6" key="1">
    <citation type="journal article" date="2014" name="Appl. Environ. Microbiol.">
        <title>Gut symbionts from distinct hosts exhibit genotoxic activity via divergent colibactin biosynthetic pathways.</title>
        <authorList>
            <person name="Engel P."/>
            <person name="Vizcaino M.I."/>
            <person name="Crawford J.M."/>
        </authorList>
    </citation>
    <scope>NUCLEOTIDE SEQUENCE [LARGE SCALE GENOMIC DNA]</scope>
    <source>
        <strain evidence="5 6">PEB0191</strain>
    </source>
</reference>
<keyword evidence="5" id="KW-0378">Hydrolase</keyword>
<feature type="chain" id="PRO_5002033839" evidence="2">
    <location>
        <begin position="26"/>
        <end position="361"/>
    </location>
</feature>
<evidence type="ECO:0000259" key="3">
    <source>
        <dbReference type="Pfam" id="PF01464"/>
    </source>
</evidence>
<dbReference type="GO" id="GO:0016798">
    <property type="term" value="F:hydrolase activity, acting on glycosyl bonds"/>
    <property type="evidence" value="ECO:0007669"/>
    <property type="project" value="UniProtKB-KW"/>
</dbReference>
<dbReference type="KEGG" id="fpp:FPB0191_01775"/>
<dbReference type="NCBIfam" id="NF008670">
    <property type="entry name" value="PRK11671.1"/>
    <property type="match status" value="1"/>
</dbReference>
<dbReference type="InterPro" id="IPR008258">
    <property type="entry name" value="Transglycosylase_SLT_dom_1"/>
</dbReference>
<dbReference type="InterPro" id="IPR023346">
    <property type="entry name" value="Lysozyme-like_dom_sf"/>
</dbReference>
<dbReference type="GO" id="GO:0008933">
    <property type="term" value="F:peptidoglycan lytic transglycosylase activity"/>
    <property type="evidence" value="ECO:0007669"/>
    <property type="project" value="InterPro"/>
</dbReference>
<accession>A0A0A7S8H8</accession>
<dbReference type="CDD" id="cd16893">
    <property type="entry name" value="LT_MltC_MltE"/>
    <property type="match status" value="1"/>
</dbReference>
<dbReference type="InterPro" id="IPR024570">
    <property type="entry name" value="Murein_transglycosylaseC_N"/>
</dbReference>
<organism evidence="5 6">
    <name type="scientific">Frischella perrara</name>
    <dbReference type="NCBI Taxonomy" id="1267021"/>
    <lineage>
        <taxon>Bacteria</taxon>
        <taxon>Pseudomonadati</taxon>
        <taxon>Pseudomonadota</taxon>
        <taxon>Gammaproteobacteria</taxon>
        <taxon>Orbales</taxon>
        <taxon>Orbaceae</taxon>
        <taxon>Frischella</taxon>
    </lineage>
</organism>
<dbReference type="Pfam" id="PF11873">
    <property type="entry name" value="Mltc_N"/>
    <property type="match status" value="1"/>
</dbReference>
<dbReference type="HOGENOM" id="CLU_044583_0_0_6"/>
<evidence type="ECO:0000259" key="4">
    <source>
        <dbReference type="Pfam" id="PF11873"/>
    </source>
</evidence>
<evidence type="ECO:0000313" key="6">
    <source>
        <dbReference type="Proteomes" id="UP000030901"/>
    </source>
</evidence>
<dbReference type="InterPro" id="IPR000189">
    <property type="entry name" value="Transglyc_AS"/>
</dbReference>
<feature type="domain" description="Transglycosylase SLT" evidence="3">
    <location>
        <begin position="202"/>
        <end position="325"/>
    </location>
</feature>
<sequence>MTQIRNLKSRYIKIVSLLGISALLAACPSSHNDIDKPVYIKNTNALNILINQYANNIEQIWGPHEVLIAGPKDYVQYSNDLLTRVHINFVSGQLAIETLSEDPTKQLKSAIVTTLLMPEPEDIIKQSDSPLDNTKEPFLYKQILDENGEPIRWDWRAAHFADYLVENQLHTRKSGDKQISYVKINLVPDHVNERAHKFIPLVRQSAHEYQIDERLILAIIQVESNYNPFAVSRSDALGLMQLQQHTAGRDLYHRWGKSGEPSKSYLLDPKNNIRMGSAYLALIRDSYLKGIKNPISMRYAMICAYNGGAGSVLTTFSKDRVKAIDVINRMSPEQVYKKLITSHASQESRNYLIKVNQILTK</sequence>
<dbReference type="PANTHER" id="PTHR37423:SF2">
    <property type="entry name" value="MEMBRANE-BOUND LYTIC MUREIN TRANSGLYCOSYLASE C"/>
    <property type="match status" value="1"/>
</dbReference>
<gene>
    <name evidence="5" type="ORF">FPB0191_01775</name>
</gene>
<dbReference type="EMBL" id="CP009056">
    <property type="protein sequence ID" value="AJA45591.1"/>
    <property type="molecule type" value="Genomic_DNA"/>
</dbReference>
<dbReference type="GO" id="GO:0000270">
    <property type="term" value="P:peptidoglycan metabolic process"/>
    <property type="evidence" value="ECO:0007669"/>
    <property type="project" value="InterPro"/>
</dbReference>
<dbReference type="Gene3D" id="1.10.530.10">
    <property type="match status" value="1"/>
</dbReference>
<dbReference type="SUPFAM" id="SSF53955">
    <property type="entry name" value="Lysozyme-like"/>
    <property type="match status" value="1"/>
</dbReference>
<evidence type="ECO:0000256" key="2">
    <source>
        <dbReference type="SAM" id="SignalP"/>
    </source>
</evidence>
<keyword evidence="2" id="KW-0732">Signal</keyword>
<dbReference type="PANTHER" id="PTHR37423">
    <property type="entry name" value="SOLUBLE LYTIC MUREIN TRANSGLYCOSYLASE-RELATED"/>
    <property type="match status" value="1"/>
</dbReference>
<dbReference type="RefSeq" id="WP_052236904.1">
    <property type="nucleotide sequence ID" value="NZ_CP009056.1"/>
</dbReference>